<gene>
    <name evidence="5" type="ORF">PG999_012964</name>
</gene>
<keyword evidence="1" id="KW-0539">Nucleus</keyword>
<feature type="domain" description="Zn(2)-C6 fungal-type" evidence="4">
    <location>
        <begin position="22"/>
        <end position="62"/>
    </location>
</feature>
<protein>
    <recommendedName>
        <fullName evidence="4">Zn(2)-C6 fungal-type domain-containing protein</fullName>
    </recommendedName>
</protein>
<dbReference type="Proteomes" id="UP001392437">
    <property type="component" value="Unassembled WGS sequence"/>
</dbReference>
<dbReference type="GO" id="GO:0008270">
    <property type="term" value="F:zinc ion binding"/>
    <property type="evidence" value="ECO:0007669"/>
    <property type="project" value="InterPro"/>
</dbReference>
<organism evidence="5 6">
    <name type="scientific">Apiospora kogelbergensis</name>
    <dbReference type="NCBI Taxonomy" id="1337665"/>
    <lineage>
        <taxon>Eukaryota</taxon>
        <taxon>Fungi</taxon>
        <taxon>Dikarya</taxon>
        <taxon>Ascomycota</taxon>
        <taxon>Pezizomycotina</taxon>
        <taxon>Sordariomycetes</taxon>
        <taxon>Xylariomycetidae</taxon>
        <taxon>Amphisphaeriales</taxon>
        <taxon>Apiosporaceae</taxon>
        <taxon>Apiospora</taxon>
    </lineage>
</organism>
<dbReference type="AlphaFoldDB" id="A0AAW0Q9Z7"/>
<dbReference type="Gene3D" id="4.10.240.10">
    <property type="entry name" value="Zn(2)-C6 fungal-type DNA-binding domain"/>
    <property type="match status" value="1"/>
</dbReference>
<evidence type="ECO:0000259" key="4">
    <source>
        <dbReference type="PROSITE" id="PS50048"/>
    </source>
</evidence>
<dbReference type="PROSITE" id="PS50048">
    <property type="entry name" value="ZN2_CY6_FUNGAL_2"/>
    <property type="match status" value="1"/>
</dbReference>
<comment type="caution">
    <text evidence="5">The sequence shown here is derived from an EMBL/GenBank/DDBJ whole genome shotgun (WGS) entry which is preliminary data.</text>
</comment>
<feature type="compositionally biased region" description="Basic and acidic residues" evidence="2">
    <location>
        <begin position="78"/>
        <end position="87"/>
    </location>
</feature>
<evidence type="ECO:0000256" key="1">
    <source>
        <dbReference type="ARBA" id="ARBA00023242"/>
    </source>
</evidence>
<dbReference type="SUPFAM" id="SSF57701">
    <property type="entry name" value="Zn2/Cys6 DNA-binding domain"/>
    <property type="match status" value="1"/>
</dbReference>
<name>A0AAW0Q9Z7_9PEZI</name>
<evidence type="ECO:0000256" key="2">
    <source>
        <dbReference type="SAM" id="MobiDB-lite"/>
    </source>
</evidence>
<dbReference type="SMART" id="SM00066">
    <property type="entry name" value="GAL4"/>
    <property type="match status" value="1"/>
</dbReference>
<keyword evidence="3" id="KW-1133">Transmembrane helix</keyword>
<dbReference type="GO" id="GO:0000981">
    <property type="term" value="F:DNA-binding transcription factor activity, RNA polymerase II-specific"/>
    <property type="evidence" value="ECO:0007669"/>
    <property type="project" value="InterPro"/>
</dbReference>
<keyword evidence="3" id="KW-0812">Transmembrane</keyword>
<dbReference type="InterPro" id="IPR036864">
    <property type="entry name" value="Zn2-C6_fun-type_DNA-bd_sf"/>
</dbReference>
<feature type="region of interest" description="Disordered" evidence="2">
    <location>
        <begin position="69"/>
        <end position="159"/>
    </location>
</feature>
<feature type="compositionally biased region" description="Basic and acidic residues" evidence="2">
    <location>
        <begin position="99"/>
        <end position="110"/>
    </location>
</feature>
<dbReference type="CDD" id="cd00067">
    <property type="entry name" value="GAL4"/>
    <property type="match status" value="1"/>
</dbReference>
<dbReference type="InterPro" id="IPR001138">
    <property type="entry name" value="Zn2Cys6_DnaBD"/>
</dbReference>
<proteinExistence type="predicted"/>
<feature type="compositionally biased region" description="Polar residues" evidence="2">
    <location>
        <begin position="130"/>
        <end position="141"/>
    </location>
</feature>
<evidence type="ECO:0000313" key="6">
    <source>
        <dbReference type="Proteomes" id="UP001392437"/>
    </source>
</evidence>
<keyword evidence="3" id="KW-0472">Membrane</keyword>
<dbReference type="EMBL" id="JAQQWP010000010">
    <property type="protein sequence ID" value="KAK8097020.1"/>
    <property type="molecule type" value="Genomic_DNA"/>
</dbReference>
<reference evidence="5 6" key="1">
    <citation type="submission" date="2023-01" db="EMBL/GenBank/DDBJ databases">
        <title>Analysis of 21 Apiospora genomes using comparative genomics revels a genus with tremendous synthesis potential of carbohydrate active enzymes and secondary metabolites.</title>
        <authorList>
            <person name="Sorensen T."/>
        </authorList>
    </citation>
    <scope>NUCLEOTIDE SEQUENCE [LARGE SCALE GENOMIC DNA]</scope>
    <source>
        <strain evidence="5 6">CBS 117206</strain>
    </source>
</reference>
<keyword evidence="6" id="KW-1185">Reference proteome</keyword>
<evidence type="ECO:0000256" key="3">
    <source>
        <dbReference type="SAM" id="Phobius"/>
    </source>
</evidence>
<feature type="transmembrane region" description="Helical" evidence="3">
    <location>
        <begin position="278"/>
        <end position="300"/>
    </location>
</feature>
<sequence>MVAEMAAAPCTVNNREHPLRYACDRCHFHKLRCSRTDQRVNGNPDTDEPCSRCRKAQVLCVQGVRGKVGRPSKSLKRKAVECEETHSTRNNGALDDAGCESRHDAQDRRQHTGRYRNQHSEVGLDEQLPATDTNLSIATSDIDSEESPRPTSRLCHPSPLPYQTPAMTAFPITTGEVGNWETLMVHHDDFATGFVPSFDLDSFRTPSSHACFQGPSVATAAHITNGSEQDVLDCSSGAMPLSLTQYINTTAAMDSYNTKQGIRMVARQPRRRQRYNSASGLVFMLLACYSGVLCMFELVVDELWTRHGAKQRGGGATTTDSVHALLETSLAVHTVNYLLKLLREAMFPGDPSRCLGVDPVLDGSDGWCGGSSSSTVGVGGVRGMALGLLRTTCTEMLEREQRLLRRTQHLQQLLVS</sequence>
<evidence type="ECO:0000313" key="5">
    <source>
        <dbReference type="EMBL" id="KAK8097020.1"/>
    </source>
</evidence>
<accession>A0AAW0Q9Z7</accession>